<protein>
    <recommendedName>
        <fullName evidence="9 10">Small ribosomal subunit protein uS4</fullName>
    </recommendedName>
</protein>
<dbReference type="GO" id="GO:0042274">
    <property type="term" value="P:ribosomal small subunit biogenesis"/>
    <property type="evidence" value="ECO:0007669"/>
    <property type="project" value="TreeGrafter"/>
</dbReference>
<dbReference type="InterPro" id="IPR005709">
    <property type="entry name" value="Ribosomal_uS4_bac-type"/>
</dbReference>
<dbReference type="InterPro" id="IPR002942">
    <property type="entry name" value="S4_RNA-bd"/>
</dbReference>
<dbReference type="SUPFAM" id="SSF55174">
    <property type="entry name" value="Alpha-L RNA-binding motif"/>
    <property type="match status" value="1"/>
</dbReference>
<organism evidence="14 15">
    <name type="scientific">Wansuia hejianensis</name>
    <dbReference type="NCBI Taxonomy" id="2763667"/>
    <lineage>
        <taxon>Bacteria</taxon>
        <taxon>Bacillati</taxon>
        <taxon>Bacillota</taxon>
        <taxon>Clostridia</taxon>
        <taxon>Lachnospirales</taxon>
        <taxon>Lachnospiraceae</taxon>
        <taxon>Wansuia</taxon>
    </lineage>
</organism>
<dbReference type="FunFam" id="3.10.290.10:FF:000001">
    <property type="entry name" value="30S ribosomal protein S4"/>
    <property type="match status" value="1"/>
</dbReference>
<evidence type="ECO:0000256" key="6">
    <source>
        <dbReference type="ARBA" id="ARBA00022980"/>
    </source>
</evidence>
<evidence type="ECO:0000256" key="5">
    <source>
        <dbReference type="ARBA" id="ARBA00022884"/>
    </source>
</evidence>
<dbReference type="SMART" id="SM00363">
    <property type="entry name" value="S4"/>
    <property type="match status" value="1"/>
</dbReference>
<dbReference type="Pfam" id="PF01479">
    <property type="entry name" value="S4"/>
    <property type="match status" value="1"/>
</dbReference>
<comment type="function">
    <text evidence="2 10">One of the primary rRNA binding proteins, it binds directly to 16S rRNA where it nucleates assembly of the body of the 30S subunit.</text>
</comment>
<comment type="function">
    <text evidence="1 10">With S5 and S12 plays an important role in translational accuracy.</text>
</comment>
<dbReference type="GO" id="GO:0003735">
    <property type="term" value="F:structural constituent of ribosome"/>
    <property type="evidence" value="ECO:0007669"/>
    <property type="project" value="InterPro"/>
</dbReference>
<reference evidence="14 15" key="1">
    <citation type="submission" date="2020-08" db="EMBL/GenBank/DDBJ databases">
        <title>Genome public.</title>
        <authorList>
            <person name="Liu C."/>
            <person name="Sun Q."/>
        </authorList>
    </citation>
    <scope>NUCLEOTIDE SEQUENCE [LARGE SCALE GENOMIC DNA]</scope>
    <source>
        <strain evidence="14 15">NSJ-26</strain>
    </source>
</reference>
<gene>
    <name evidence="10 14" type="primary">rpsD</name>
    <name evidence="14" type="ORF">H8689_10600</name>
</gene>
<evidence type="ECO:0000256" key="4">
    <source>
        <dbReference type="ARBA" id="ARBA00022730"/>
    </source>
</evidence>
<dbReference type="InterPro" id="IPR018079">
    <property type="entry name" value="Ribosomal_uS4_CS"/>
</dbReference>
<keyword evidence="4 10" id="KW-0699">rRNA-binding</keyword>
<evidence type="ECO:0000259" key="13">
    <source>
        <dbReference type="SMART" id="SM01390"/>
    </source>
</evidence>
<keyword evidence="7 10" id="KW-0687">Ribonucleoprotein</keyword>
<dbReference type="NCBIfam" id="TIGR01017">
    <property type="entry name" value="rpsD_bact"/>
    <property type="match status" value="1"/>
</dbReference>
<dbReference type="Pfam" id="PF00163">
    <property type="entry name" value="Ribosomal_S4"/>
    <property type="match status" value="1"/>
</dbReference>
<dbReference type="Proteomes" id="UP000601522">
    <property type="component" value="Unassembled WGS sequence"/>
</dbReference>
<dbReference type="PANTHER" id="PTHR11831">
    <property type="entry name" value="30S 40S RIBOSOMAL PROTEIN"/>
    <property type="match status" value="1"/>
</dbReference>
<dbReference type="FunFam" id="1.10.1050.10:FF:000001">
    <property type="entry name" value="30S ribosomal protein S4"/>
    <property type="match status" value="1"/>
</dbReference>
<sequence length="207" mass="23674">MARYTGPVCRLCRREGMKLYLKGDKCYSDKCPVTRRNYAPGQHGQGRKKVTEYGLQLREKQKVRRFYGINESQMVKYFDMADKMKGITGENLLKLLELRLDNVVYRMGFASSRAEARQLVTHGHFLLNGEKVNIASVITNVGDVIQVKEKSRSSEKIKSIVENHNGTTVPWVNVDLEQLKGTIVAEPTREDVDIPVEEHLIVELYSK</sequence>
<name>A0A926F024_9FIRM</name>
<evidence type="ECO:0000256" key="1">
    <source>
        <dbReference type="ARBA" id="ARBA00003004"/>
    </source>
</evidence>
<dbReference type="RefSeq" id="WP_249324421.1">
    <property type="nucleotide sequence ID" value="NZ_JACRTK010000004.1"/>
</dbReference>
<dbReference type="EMBL" id="JACRTK010000004">
    <property type="protein sequence ID" value="MBC8591560.1"/>
    <property type="molecule type" value="Genomic_DNA"/>
</dbReference>
<dbReference type="NCBIfam" id="NF003717">
    <property type="entry name" value="PRK05327.1"/>
    <property type="match status" value="1"/>
</dbReference>
<evidence type="ECO:0000256" key="9">
    <source>
        <dbReference type="ARBA" id="ARBA00035254"/>
    </source>
</evidence>
<evidence type="ECO:0000256" key="8">
    <source>
        <dbReference type="ARBA" id="ARBA00025813"/>
    </source>
</evidence>
<dbReference type="AlphaFoldDB" id="A0A926F024"/>
<dbReference type="PROSITE" id="PS50889">
    <property type="entry name" value="S4"/>
    <property type="match status" value="1"/>
</dbReference>
<evidence type="ECO:0000256" key="3">
    <source>
        <dbReference type="ARBA" id="ARBA00007465"/>
    </source>
</evidence>
<keyword evidence="15" id="KW-1185">Reference proteome</keyword>
<dbReference type="InterPro" id="IPR001912">
    <property type="entry name" value="Ribosomal_uS4_N"/>
</dbReference>
<comment type="caution">
    <text evidence="14">The sequence shown here is derived from an EMBL/GenBank/DDBJ whole genome shotgun (WGS) entry which is preliminary data.</text>
</comment>
<dbReference type="HAMAP" id="MF_01306_B">
    <property type="entry name" value="Ribosomal_uS4_B"/>
    <property type="match status" value="1"/>
</dbReference>
<comment type="similarity">
    <text evidence="3 10 11">Belongs to the universal ribosomal protein uS4 family.</text>
</comment>
<evidence type="ECO:0000256" key="11">
    <source>
        <dbReference type="RuleBase" id="RU003699"/>
    </source>
</evidence>
<keyword evidence="5 10" id="KW-0694">RNA-binding</keyword>
<evidence type="ECO:0000256" key="10">
    <source>
        <dbReference type="HAMAP-Rule" id="MF_01306"/>
    </source>
</evidence>
<accession>A0A926F024</accession>
<keyword evidence="6 10" id="KW-0689">Ribosomal protein</keyword>
<dbReference type="GO" id="GO:0006412">
    <property type="term" value="P:translation"/>
    <property type="evidence" value="ECO:0007669"/>
    <property type="project" value="UniProtKB-UniRule"/>
</dbReference>
<evidence type="ECO:0000313" key="15">
    <source>
        <dbReference type="Proteomes" id="UP000601522"/>
    </source>
</evidence>
<dbReference type="PANTHER" id="PTHR11831:SF4">
    <property type="entry name" value="SMALL RIBOSOMAL SUBUNIT PROTEIN US4M"/>
    <property type="match status" value="1"/>
</dbReference>
<comment type="subunit">
    <text evidence="8 10">Part of the 30S ribosomal subunit. Contacts protein S5. The interaction surface between S4 and S5 is involved in control of translational fidelity.</text>
</comment>
<feature type="domain" description="RNA-binding S4" evidence="12">
    <location>
        <begin position="98"/>
        <end position="158"/>
    </location>
</feature>
<dbReference type="InterPro" id="IPR036986">
    <property type="entry name" value="S4_RNA-bd_sf"/>
</dbReference>
<dbReference type="Gene3D" id="3.10.290.10">
    <property type="entry name" value="RNA-binding S4 domain"/>
    <property type="match status" value="1"/>
</dbReference>
<dbReference type="PROSITE" id="PS00632">
    <property type="entry name" value="RIBOSOMAL_S4"/>
    <property type="match status" value="1"/>
</dbReference>
<dbReference type="GO" id="GO:0015935">
    <property type="term" value="C:small ribosomal subunit"/>
    <property type="evidence" value="ECO:0007669"/>
    <property type="project" value="InterPro"/>
</dbReference>
<evidence type="ECO:0000256" key="7">
    <source>
        <dbReference type="ARBA" id="ARBA00023274"/>
    </source>
</evidence>
<feature type="domain" description="Small ribosomal subunit protein uS4 N-terminal" evidence="13">
    <location>
        <begin position="3"/>
        <end position="97"/>
    </location>
</feature>
<dbReference type="CDD" id="cd00165">
    <property type="entry name" value="S4"/>
    <property type="match status" value="1"/>
</dbReference>
<dbReference type="GO" id="GO:0019843">
    <property type="term" value="F:rRNA binding"/>
    <property type="evidence" value="ECO:0007669"/>
    <property type="project" value="UniProtKB-UniRule"/>
</dbReference>
<dbReference type="SMART" id="SM01390">
    <property type="entry name" value="Ribosomal_S4"/>
    <property type="match status" value="1"/>
</dbReference>
<evidence type="ECO:0000256" key="2">
    <source>
        <dbReference type="ARBA" id="ARBA00003866"/>
    </source>
</evidence>
<proteinExistence type="inferred from homology"/>
<dbReference type="Gene3D" id="1.10.1050.10">
    <property type="entry name" value="Ribosomal Protein S4 Delta 41, Chain A, domain 1"/>
    <property type="match status" value="1"/>
</dbReference>
<evidence type="ECO:0000313" key="14">
    <source>
        <dbReference type="EMBL" id="MBC8591560.1"/>
    </source>
</evidence>
<dbReference type="InterPro" id="IPR022801">
    <property type="entry name" value="Ribosomal_uS4"/>
</dbReference>
<evidence type="ECO:0000259" key="12">
    <source>
        <dbReference type="SMART" id="SM00363"/>
    </source>
</evidence>